<name>A0ABR0EG41_ZASCE</name>
<feature type="region of interest" description="Disordered" evidence="1">
    <location>
        <begin position="322"/>
        <end position="342"/>
    </location>
</feature>
<sequence>MEDESTQLVRMQDDNIGKRYSQDGTSNRPRRRQAGAWERYIPIFAIILSFALSCIPAALDWSHTTFSSESSLYKFSTQSRASVQVVVTIVSSVFAFFWTWSLGSVCDLLLRSSITDRRLSIDQLRLCSSVSTRSINTYLSFRYLLVPVVLSAIYLVPAWLWTGAITPQVVTGIENAYVRVAQVGQGSYSFLGDYDPKAAISAGCVQVSKFNSSFSNCPARRQAGAILQSIGTASTAPGVPRNHSKLDNSGYQYLDRSYGIGASVGLQPPPSAKGTTINYNYTEIGYVTTAKCIYNASADFNLSENVTYGIPGIPDWFWQQGRRPNERWDQPPPGAAAHAGFASDDNPEPVDIVGWSAGSCCGFTNGTGPFYISMAAGRDYAFLNTTQCELFFEPAIFDVAVSVANRTIQVSQLQPNETRFAAYGPNPAGYLREWTLRALASLALIETTLYVSSIGENFISNVQTKLNQPNFNASLSDNNAVLPAIEDSLVAALDDILEALAGFAFTDDSNTESNVVDLEVARVRLGETQFIVALFVINAVVLVGVCGMAVWTRGYASTPALNFMDIGSIVVGMGNAQKPANTEGLDSSMVAPRWDGDSSDPLLDHFAVDIRSKLGVDESPSVRLQSRITR</sequence>
<evidence type="ECO:0008006" key="5">
    <source>
        <dbReference type="Google" id="ProtNLM"/>
    </source>
</evidence>
<evidence type="ECO:0000313" key="4">
    <source>
        <dbReference type="Proteomes" id="UP001305779"/>
    </source>
</evidence>
<gene>
    <name evidence="3" type="ORF">PRZ48_008528</name>
</gene>
<accession>A0ABR0EG41</accession>
<evidence type="ECO:0000256" key="1">
    <source>
        <dbReference type="SAM" id="MobiDB-lite"/>
    </source>
</evidence>
<dbReference type="EMBL" id="JAXOVC010000006">
    <property type="protein sequence ID" value="KAK4500339.1"/>
    <property type="molecule type" value="Genomic_DNA"/>
</dbReference>
<feature type="transmembrane region" description="Helical" evidence="2">
    <location>
        <begin position="143"/>
        <end position="161"/>
    </location>
</feature>
<evidence type="ECO:0000313" key="3">
    <source>
        <dbReference type="EMBL" id="KAK4500339.1"/>
    </source>
</evidence>
<keyword evidence="2" id="KW-0472">Membrane</keyword>
<feature type="transmembrane region" description="Helical" evidence="2">
    <location>
        <begin position="40"/>
        <end position="61"/>
    </location>
</feature>
<keyword evidence="2" id="KW-1133">Transmembrane helix</keyword>
<protein>
    <recommendedName>
        <fullName evidence="5">Transmembrane protein</fullName>
    </recommendedName>
</protein>
<comment type="caution">
    <text evidence="3">The sequence shown here is derived from an EMBL/GenBank/DDBJ whole genome shotgun (WGS) entry which is preliminary data.</text>
</comment>
<evidence type="ECO:0000256" key="2">
    <source>
        <dbReference type="SAM" id="Phobius"/>
    </source>
</evidence>
<reference evidence="3 4" key="1">
    <citation type="journal article" date="2023" name="G3 (Bethesda)">
        <title>A chromosome-level genome assembly of Zasmidium syzygii isolated from banana leaves.</title>
        <authorList>
            <person name="van Westerhoven A.C."/>
            <person name="Mehrabi R."/>
            <person name="Talebi R."/>
            <person name="Steentjes M.B.F."/>
            <person name="Corcolon B."/>
            <person name="Chong P.A."/>
            <person name="Kema G.H.J."/>
            <person name="Seidl M.F."/>
        </authorList>
    </citation>
    <scope>NUCLEOTIDE SEQUENCE [LARGE SCALE GENOMIC DNA]</scope>
    <source>
        <strain evidence="3 4">P124</strain>
    </source>
</reference>
<feature type="transmembrane region" description="Helical" evidence="2">
    <location>
        <begin position="530"/>
        <end position="551"/>
    </location>
</feature>
<feature type="transmembrane region" description="Helical" evidence="2">
    <location>
        <begin position="81"/>
        <end position="110"/>
    </location>
</feature>
<dbReference type="Proteomes" id="UP001305779">
    <property type="component" value="Unassembled WGS sequence"/>
</dbReference>
<keyword evidence="4" id="KW-1185">Reference proteome</keyword>
<keyword evidence="2" id="KW-0812">Transmembrane</keyword>
<proteinExistence type="predicted"/>
<organism evidence="3 4">
    <name type="scientific">Zasmidium cellare</name>
    <name type="common">Wine cellar mold</name>
    <name type="synonym">Racodium cellare</name>
    <dbReference type="NCBI Taxonomy" id="395010"/>
    <lineage>
        <taxon>Eukaryota</taxon>
        <taxon>Fungi</taxon>
        <taxon>Dikarya</taxon>
        <taxon>Ascomycota</taxon>
        <taxon>Pezizomycotina</taxon>
        <taxon>Dothideomycetes</taxon>
        <taxon>Dothideomycetidae</taxon>
        <taxon>Mycosphaerellales</taxon>
        <taxon>Mycosphaerellaceae</taxon>
        <taxon>Zasmidium</taxon>
    </lineage>
</organism>